<proteinExistence type="predicted"/>
<accession>A0A1G8W915</accession>
<dbReference type="AlphaFoldDB" id="A0A1G8W915"/>
<organism evidence="1 2">
    <name type="scientific">Salimicrobium halophilum</name>
    <dbReference type="NCBI Taxonomy" id="86666"/>
    <lineage>
        <taxon>Bacteria</taxon>
        <taxon>Bacillati</taxon>
        <taxon>Bacillota</taxon>
        <taxon>Bacilli</taxon>
        <taxon>Bacillales</taxon>
        <taxon>Bacillaceae</taxon>
        <taxon>Salimicrobium</taxon>
    </lineage>
</organism>
<reference evidence="2" key="1">
    <citation type="submission" date="2016-10" db="EMBL/GenBank/DDBJ databases">
        <authorList>
            <person name="Varghese N."/>
            <person name="Submissions S."/>
        </authorList>
    </citation>
    <scope>NUCLEOTIDE SEQUENCE [LARGE SCALE GENOMIC DNA]</scope>
    <source>
        <strain evidence="2">DSM 4771</strain>
    </source>
</reference>
<name>A0A1G8W915_9BACI</name>
<evidence type="ECO:0000313" key="1">
    <source>
        <dbReference type="EMBL" id="SDJ74215.1"/>
    </source>
</evidence>
<dbReference type="EMBL" id="FNEV01000013">
    <property type="protein sequence ID" value="SDJ74215.1"/>
    <property type="molecule type" value="Genomic_DNA"/>
</dbReference>
<evidence type="ECO:0000313" key="2">
    <source>
        <dbReference type="Proteomes" id="UP000199225"/>
    </source>
</evidence>
<gene>
    <name evidence="1" type="ORF">SAMN04490247_3069</name>
</gene>
<dbReference type="Proteomes" id="UP000199225">
    <property type="component" value="Unassembled WGS sequence"/>
</dbReference>
<dbReference type="RefSeq" id="WP_093194724.1">
    <property type="nucleotide sequence ID" value="NZ_FNEV01000013.1"/>
</dbReference>
<sequence length="122" mass="13910">MTHDNNETNPDYEVSDDITDEEVAVLRLFAETLLRTNPSGTEAVIPERDLLEAIGSTDPSAIDPFFDGFSQKRMYVRRGGIISRRPYLESVVHDYDRQKTHLTVNHLMLPNILDAYRDSGNE</sequence>
<keyword evidence="2" id="KW-1185">Reference proteome</keyword>
<protein>
    <submittedName>
        <fullName evidence="1">Uncharacterized protein</fullName>
    </submittedName>
</protein>